<feature type="region of interest" description="Disordered" evidence="9">
    <location>
        <begin position="561"/>
        <end position="580"/>
    </location>
</feature>
<reference evidence="11 12" key="1">
    <citation type="submission" date="2020-08" db="EMBL/GenBank/DDBJ databases">
        <authorList>
            <person name="Koutsovoulos G."/>
            <person name="Danchin GJ E."/>
        </authorList>
    </citation>
    <scope>NUCLEOTIDE SEQUENCE [LARGE SCALE GENOMIC DNA]</scope>
</reference>
<keyword evidence="8" id="KW-0175">Coiled coil</keyword>
<keyword evidence="6" id="KW-0736">Signalosome</keyword>
<dbReference type="PANTHER" id="PTHR10758:SF1">
    <property type="entry name" value="COP9 SIGNALOSOME COMPLEX SUBUNIT 3"/>
    <property type="match status" value="1"/>
</dbReference>
<dbReference type="PANTHER" id="PTHR10758">
    <property type="entry name" value="26S PROTEASOME NON-ATPASE REGULATORY SUBUNIT 3/COP9 SIGNALOSOME COMPLEX SUBUNIT 3"/>
    <property type="match status" value="1"/>
</dbReference>
<evidence type="ECO:0000256" key="3">
    <source>
        <dbReference type="ARBA" id="ARBA00007084"/>
    </source>
</evidence>
<evidence type="ECO:0000259" key="10">
    <source>
        <dbReference type="SMART" id="SM00088"/>
    </source>
</evidence>
<proteinExistence type="inferred from homology"/>
<name>A0A6V7W7R4_MELEN</name>
<feature type="coiled-coil region" evidence="8">
    <location>
        <begin position="449"/>
        <end position="491"/>
    </location>
</feature>
<keyword evidence="5" id="KW-0963">Cytoplasm</keyword>
<dbReference type="InterPro" id="IPR055089">
    <property type="entry name" value="COP9_N"/>
</dbReference>
<feature type="domain" description="PCI" evidence="10">
    <location>
        <begin position="390"/>
        <end position="488"/>
    </location>
</feature>
<evidence type="ECO:0000313" key="12">
    <source>
        <dbReference type="Proteomes" id="UP000580250"/>
    </source>
</evidence>
<organism evidence="11 12">
    <name type="scientific">Meloidogyne enterolobii</name>
    <name type="common">Root-knot nematode worm</name>
    <name type="synonym">Meloidogyne mayaguensis</name>
    <dbReference type="NCBI Taxonomy" id="390850"/>
    <lineage>
        <taxon>Eukaryota</taxon>
        <taxon>Metazoa</taxon>
        <taxon>Ecdysozoa</taxon>
        <taxon>Nematoda</taxon>
        <taxon>Chromadorea</taxon>
        <taxon>Rhabditida</taxon>
        <taxon>Tylenchina</taxon>
        <taxon>Tylenchomorpha</taxon>
        <taxon>Tylenchoidea</taxon>
        <taxon>Meloidogynidae</taxon>
        <taxon>Meloidogyninae</taxon>
        <taxon>Meloidogyne</taxon>
    </lineage>
</organism>
<dbReference type="InterPro" id="IPR050756">
    <property type="entry name" value="CSN3"/>
</dbReference>
<protein>
    <recommendedName>
        <fullName evidence="4">COP9 signalosome complex subunit 3</fullName>
    </recommendedName>
</protein>
<dbReference type="GO" id="GO:0008180">
    <property type="term" value="C:COP9 signalosome"/>
    <property type="evidence" value="ECO:0007669"/>
    <property type="project" value="UniProtKB-KW"/>
</dbReference>
<dbReference type="OrthoDB" id="29061at2759"/>
<evidence type="ECO:0000256" key="4">
    <source>
        <dbReference type="ARBA" id="ARBA00014878"/>
    </source>
</evidence>
<sequence length="580" mass="64394">MVNIQAFIASVQNLTGDGTSNELVHFCRKWFDENNDKLNFVEADRLLNQLVQSQTTTSFTLAIVCCLFCKVTKVKTENELKDFLIGFDEVLPNFDVQQLHWAPDIYTRLLEFTTDLLIKKKVAIWGINLLKTSILIFTQGNSNWLTNIHPLLFCLCLKARYFDNIEPFLKIDVTQLLKQSYSAVSFQTSQQQQQIVTSTDNSNASTTQQQQPPQSSTTTAPTNSSSLTSTAVSFLQKAVNTVSGTFGNPKSDVPCNKPTLQIVLFNRRSILLYFYYGALIYGALEKWEDSCLFLEYLITLPSKRCSSIILEGLKKYLIISLIIGRKKPLELLPSYRTPSLNRNYYHYALVYIRLPHLIEKALEAKKDLVVVLENFLNDKIAVFSKDQNVGLMKVLINVSRENALKRLENIFVSLQLNDVCRLAHLPSNINNDGSTITNVEQLILSLRLKNKINAQIDDLTQTVIFEEENNENKNEENIDEAMNEIIELSKVIRSFNDVIRLNPNFIEKGIQRSKGGGGCSTSMTVGGGGGNNGGGGTSNLRNDGIFGGIISGNEDEGFYLGGGMGGSGSGGGGERGGGSP</sequence>
<evidence type="ECO:0000256" key="7">
    <source>
        <dbReference type="ARBA" id="ARBA00023242"/>
    </source>
</evidence>
<dbReference type="EMBL" id="CAJEWN010000443">
    <property type="protein sequence ID" value="CAD2182748.1"/>
    <property type="molecule type" value="Genomic_DNA"/>
</dbReference>
<feature type="region of interest" description="Disordered" evidence="9">
    <location>
        <begin position="197"/>
        <end position="225"/>
    </location>
</feature>
<comment type="caution">
    <text evidence="11">The sequence shown here is derived from an EMBL/GenBank/DDBJ whole genome shotgun (WGS) entry which is preliminary data.</text>
</comment>
<dbReference type="Proteomes" id="UP000580250">
    <property type="component" value="Unassembled WGS sequence"/>
</dbReference>
<dbReference type="Pfam" id="PF01399">
    <property type="entry name" value="PCI"/>
    <property type="match status" value="1"/>
</dbReference>
<dbReference type="SMART" id="SM00088">
    <property type="entry name" value="PINT"/>
    <property type="match status" value="1"/>
</dbReference>
<evidence type="ECO:0000256" key="9">
    <source>
        <dbReference type="SAM" id="MobiDB-lite"/>
    </source>
</evidence>
<accession>A0A6V7W7R4</accession>
<evidence type="ECO:0000256" key="5">
    <source>
        <dbReference type="ARBA" id="ARBA00022490"/>
    </source>
</evidence>
<comment type="subcellular location">
    <subcellularLocation>
        <location evidence="2">Cytoplasm</location>
    </subcellularLocation>
    <subcellularLocation>
        <location evidence="1">Nucleus</location>
    </subcellularLocation>
</comment>
<dbReference type="InterPro" id="IPR000717">
    <property type="entry name" value="PCI_dom"/>
</dbReference>
<comment type="similarity">
    <text evidence="3">Belongs to the CSN3 family.</text>
</comment>
<evidence type="ECO:0000313" key="11">
    <source>
        <dbReference type="EMBL" id="CAD2182748.1"/>
    </source>
</evidence>
<evidence type="ECO:0000256" key="8">
    <source>
        <dbReference type="SAM" id="Coils"/>
    </source>
</evidence>
<evidence type="ECO:0000256" key="1">
    <source>
        <dbReference type="ARBA" id="ARBA00004123"/>
    </source>
</evidence>
<keyword evidence="7" id="KW-0539">Nucleus</keyword>
<gene>
    <name evidence="11" type="ORF">MENT_LOCUS34992</name>
</gene>
<dbReference type="Pfam" id="PF22788">
    <property type="entry name" value="COP9_hel_rpt"/>
    <property type="match status" value="2"/>
</dbReference>
<evidence type="ECO:0000256" key="6">
    <source>
        <dbReference type="ARBA" id="ARBA00022790"/>
    </source>
</evidence>
<dbReference type="AlphaFoldDB" id="A0A6V7W7R4"/>
<dbReference type="GO" id="GO:0005737">
    <property type="term" value="C:cytoplasm"/>
    <property type="evidence" value="ECO:0007669"/>
    <property type="project" value="UniProtKB-SubCell"/>
</dbReference>
<dbReference type="GO" id="GO:0006511">
    <property type="term" value="P:ubiquitin-dependent protein catabolic process"/>
    <property type="evidence" value="ECO:0007669"/>
    <property type="project" value="TreeGrafter"/>
</dbReference>
<evidence type="ECO:0000256" key="2">
    <source>
        <dbReference type="ARBA" id="ARBA00004496"/>
    </source>
</evidence>